<dbReference type="GO" id="GO:0016627">
    <property type="term" value="F:oxidoreductase activity, acting on the CH-CH group of donors"/>
    <property type="evidence" value="ECO:0007669"/>
    <property type="project" value="InterPro"/>
</dbReference>
<dbReference type="HOGENOM" id="CLU_1021901_0_0_7"/>
<dbReference type="EMBL" id="AZHX01000310">
    <property type="protein sequence ID" value="ETX08065.1"/>
    <property type="molecule type" value="Genomic_DNA"/>
</dbReference>
<comment type="caution">
    <text evidence="2">The sequence shown here is derived from an EMBL/GenBank/DDBJ whole genome shotgun (WGS) entry which is preliminary data.</text>
</comment>
<evidence type="ECO:0000259" key="1">
    <source>
        <dbReference type="Pfam" id="PF11794"/>
    </source>
</evidence>
<dbReference type="Pfam" id="PF11794">
    <property type="entry name" value="HpaB_N"/>
    <property type="match status" value="1"/>
</dbReference>
<dbReference type="InterPro" id="IPR009100">
    <property type="entry name" value="AcylCoA_DH/oxidase_NM_dom_sf"/>
</dbReference>
<evidence type="ECO:0000313" key="3">
    <source>
        <dbReference type="Proteomes" id="UP000019140"/>
    </source>
</evidence>
<feature type="domain" description="HpaB/PvcC/4-BUDH N-terminal" evidence="1">
    <location>
        <begin position="2"/>
        <end position="203"/>
    </location>
</feature>
<dbReference type="Gene3D" id="1.10.3140.10">
    <property type="entry name" value="4-hydroxybutyryl-coa dehydratase, domain 1"/>
    <property type="match status" value="1"/>
</dbReference>
<dbReference type="Gene3D" id="2.40.110.10">
    <property type="entry name" value="Butyryl-CoA Dehydrogenase, subunit A, domain 2"/>
    <property type="match status" value="1"/>
</dbReference>
<keyword evidence="3" id="KW-1185">Reference proteome</keyword>
<dbReference type="InterPro" id="IPR024674">
    <property type="entry name" value="HpaB/PvcC/4-BUDH_N"/>
</dbReference>
<gene>
    <name evidence="2" type="ORF">ETSY2_07530</name>
</gene>
<reference evidence="2 3" key="1">
    <citation type="journal article" date="2014" name="Nature">
        <title>An environmental bacterial taxon with a large and distinct metabolic repertoire.</title>
        <authorList>
            <person name="Wilson M.C."/>
            <person name="Mori T."/>
            <person name="Ruckert C."/>
            <person name="Uria A.R."/>
            <person name="Helf M.J."/>
            <person name="Takada K."/>
            <person name="Gernert C."/>
            <person name="Steffens U.A."/>
            <person name="Heycke N."/>
            <person name="Schmitt S."/>
            <person name="Rinke C."/>
            <person name="Helfrich E.J."/>
            <person name="Brachmann A.O."/>
            <person name="Gurgui C."/>
            <person name="Wakimoto T."/>
            <person name="Kracht M."/>
            <person name="Crusemann M."/>
            <person name="Hentschel U."/>
            <person name="Abe I."/>
            <person name="Matsunaga S."/>
            <person name="Kalinowski J."/>
            <person name="Takeyama H."/>
            <person name="Piel J."/>
        </authorList>
    </citation>
    <scope>NUCLEOTIDE SEQUENCE [LARGE SCALE GENOMIC DNA]</scope>
    <source>
        <strain evidence="3">TSY2</strain>
    </source>
</reference>
<name>W4MCY6_9BACT</name>
<proteinExistence type="predicted"/>
<evidence type="ECO:0000313" key="2">
    <source>
        <dbReference type="EMBL" id="ETX08065.1"/>
    </source>
</evidence>
<dbReference type="PANTHER" id="PTHR36117:SF3">
    <property type="entry name" value="4-HYDROXYPHENYLACETATE 3-MONOOXYGENASE-RELATED"/>
    <property type="match status" value="1"/>
</dbReference>
<dbReference type="SUPFAM" id="SSF56645">
    <property type="entry name" value="Acyl-CoA dehydrogenase NM domain-like"/>
    <property type="match status" value="1"/>
</dbReference>
<dbReference type="AlphaFoldDB" id="W4MCY6"/>
<dbReference type="InterPro" id="IPR004925">
    <property type="entry name" value="HpaB/PvcC/4-BUDH"/>
</dbReference>
<sequence>MGQPVEDVTTHPALAGCAQSVANVYDWQHDATHHELLTMPSPTTGQPVSLAYLLPESVDDLSRQRHMYEFLVRQAGGVAARLPQHLATVAIGLYDMRHRLGDVDPAFAERVTQYFEHCRENDYSIATIFSDPLHHRHYSAAHPEPLHVVATRADGIVVRGARGVGTQSPYANELLCLTSPQPNRPPEEMVFFAAPVNTEGIHIWDYTCDAFGSRQLLFEMYNVGSLATNKQRLASAYDTSACVALVKELAGITRQTLQGERDGREALSHAVE</sequence>
<dbReference type="Proteomes" id="UP000019140">
    <property type="component" value="Unassembled WGS sequence"/>
</dbReference>
<dbReference type="InterPro" id="IPR036250">
    <property type="entry name" value="AcylCo_DH-like_C"/>
</dbReference>
<dbReference type="PANTHER" id="PTHR36117">
    <property type="entry name" value="4-HYDROXYPHENYLACETATE 3-MONOOXYGENASE-RELATED"/>
    <property type="match status" value="1"/>
</dbReference>
<accession>W4MCY6</accession>
<protein>
    <recommendedName>
        <fullName evidence="1">HpaB/PvcC/4-BUDH N-terminal domain-containing protein</fullName>
    </recommendedName>
</protein>
<dbReference type="SUPFAM" id="SSF47203">
    <property type="entry name" value="Acyl-CoA dehydrogenase C-terminal domain-like"/>
    <property type="match status" value="1"/>
</dbReference>
<dbReference type="InterPro" id="IPR046373">
    <property type="entry name" value="Acyl-CoA_Oxase/DH_mid-dom_sf"/>
</dbReference>
<organism evidence="2 3">
    <name type="scientific">Candidatus Entotheonella gemina</name>
    <dbReference type="NCBI Taxonomy" id="1429439"/>
    <lineage>
        <taxon>Bacteria</taxon>
        <taxon>Pseudomonadati</taxon>
        <taxon>Nitrospinota/Tectimicrobiota group</taxon>
        <taxon>Candidatus Tectimicrobiota</taxon>
        <taxon>Candidatus Entotheonellia</taxon>
        <taxon>Candidatus Entotheonellales</taxon>
        <taxon>Candidatus Entotheonellaceae</taxon>
        <taxon>Candidatus Entotheonella</taxon>
    </lineage>
</organism>